<dbReference type="PRINTS" id="PR00455">
    <property type="entry name" value="HTHTETR"/>
</dbReference>
<keyword evidence="5" id="KW-1185">Reference proteome</keyword>
<dbReference type="Pfam" id="PF17940">
    <property type="entry name" value="TetR_C_31"/>
    <property type="match status" value="1"/>
</dbReference>
<dbReference type="Pfam" id="PF00440">
    <property type="entry name" value="TetR_N"/>
    <property type="match status" value="1"/>
</dbReference>
<evidence type="ECO:0000313" key="4">
    <source>
        <dbReference type="EMBL" id="SCY84675.1"/>
    </source>
</evidence>
<dbReference type="RefSeq" id="WP_175470043.1">
    <property type="nucleotide sequence ID" value="NZ_LR701292.1"/>
</dbReference>
<dbReference type="InterPro" id="IPR009057">
    <property type="entry name" value="Homeodomain-like_sf"/>
</dbReference>
<dbReference type="GO" id="GO:0000976">
    <property type="term" value="F:transcription cis-regulatory region binding"/>
    <property type="evidence" value="ECO:0007669"/>
    <property type="project" value="TreeGrafter"/>
</dbReference>
<dbReference type="EMBL" id="FMUX01000026">
    <property type="protein sequence ID" value="SCY84675.1"/>
    <property type="molecule type" value="Genomic_DNA"/>
</dbReference>
<dbReference type="InterPro" id="IPR001647">
    <property type="entry name" value="HTH_TetR"/>
</dbReference>
<dbReference type="PANTHER" id="PTHR30055">
    <property type="entry name" value="HTH-TYPE TRANSCRIPTIONAL REGULATOR RUTR"/>
    <property type="match status" value="1"/>
</dbReference>
<gene>
    <name evidence="4" type="ORF">SAMN05216233_12639</name>
</gene>
<evidence type="ECO:0000256" key="1">
    <source>
        <dbReference type="ARBA" id="ARBA00023125"/>
    </source>
</evidence>
<name>A0A1G5J8K6_9BACT</name>
<proteinExistence type="predicted"/>
<dbReference type="GO" id="GO:0003700">
    <property type="term" value="F:DNA-binding transcription factor activity"/>
    <property type="evidence" value="ECO:0007669"/>
    <property type="project" value="TreeGrafter"/>
</dbReference>
<dbReference type="Gene3D" id="1.10.357.10">
    <property type="entry name" value="Tetracycline Repressor, domain 2"/>
    <property type="match status" value="1"/>
</dbReference>
<dbReference type="PANTHER" id="PTHR30055:SF226">
    <property type="entry name" value="HTH-TYPE TRANSCRIPTIONAL REGULATOR PKSA"/>
    <property type="match status" value="1"/>
</dbReference>
<organism evidence="4 5">
    <name type="scientific">Desulfoluna spongiiphila</name>
    <dbReference type="NCBI Taxonomy" id="419481"/>
    <lineage>
        <taxon>Bacteria</taxon>
        <taxon>Pseudomonadati</taxon>
        <taxon>Thermodesulfobacteriota</taxon>
        <taxon>Desulfobacteria</taxon>
        <taxon>Desulfobacterales</taxon>
        <taxon>Desulfolunaceae</taxon>
        <taxon>Desulfoluna</taxon>
    </lineage>
</organism>
<feature type="DNA-binding region" description="H-T-H motif" evidence="2">
    <location>
        <begin position="31"/>
        <end position="50"/>
    </location>
</feature>
<reference evidence="4 5" key="1">
    <citation type="submission" date="2016-10" db="EMBL/GenBank/DDBJ databases">
        <authorList>
            <person name="de Groot N.N."/>
        </authorList>
    </citation>
    <scope>NUCLEOTIDE SEQUENCE [LARGE SCALE GENOMIC DNA]</scope>
    <source>
        <strain evidence="4 5">AA1</strain>
    </source>
</reference>
<dbReference type="InterPro" id="IPR041583">
    <property type="entry name" value="TetR_C_31"/>
</dbReference>
<dbReference type="AlphaFoldDB" id="A0A1G5J8K6"/>
<dbReference type="PROSITE" id="PS50977">
    <property type="entry name" value="HTH_TETR_2"/>
    <property type="match status" value="1"/>
</dbReference>
<dbReference type="SUPFAM" id="SSF48498">
    <property type="entry name" value="Tetracyclin repressor-like, C-terminal domain"/>
    <property type="match status" value="1"/>
</dbReference>
<dbReference type="SUPFAM" id="SSF46689">
    <property type="entry name" value="Homeodomain-like"/>
    <property type="match status" value="1"/>
</dbReference>
<dbReference type="Proteomes" id="UP000198870">
    <property type="component" value="Unassembled WGS sequence"/>
</dbReference>
<evidence type="ECO:0000256" key="2">
    <source>
        <dbReference type="PROSITE-ProRule" id="PRU00335"/>
    </source>
</evidence>
<dbReference type="STRING" id="419481.SAMN05216233_12639"/>
<sequence length="203" mass="22151">MKQGLKEGDSKDRIIASAQQCLSEKSVDKTTLSEIARRAGISKGTLYYYYPTKNDLVFDIAGIHMAQITEKVFAMMETGDEHPTWEEVLGTLFEGLLGSKTRSRLHLYLINESLSGNPALKGRLESTYGQWFQLVQDGYLRMVGGRRFPDGLARLLVAVLDGLVIQSVTCEDRLEYRKLAAVAASLVTGVGCGAVGNSGAEAV</sequence>
<protein>
    <submittedName>
        <fullName evidence="4">Transcriptional regulator, TetR family</fullName>
    </submittedName>
</protein>
<evidence type="ECO:0000313" key="5">
    <source>
        <dbReference type="Proteomes" id="UP000198870"/>
    </source>
</evidence>
<dbReference type="InterPro" id="IPR050109">
    <property type="entry name" value="HTH-type_TetR-like_transc_reg"/>
</dbReference>
<evidence type="ECO:0000259" key="3">
    <source>
        <dbReference type="PROSITE" id="PS50977"/>
    </source>
</evidence>
<dbReference type="InterPro" id="IPR036271">
    <property type="entry name" value="Tet_transcr_reg_TetR-rel_C_sf"/>
</dbReference>
<accession>A0A1G5J8K6</accession>
<keyword evidence="1 2" id="KW-0238">DNA-binding</keyword>
<feature type="domain" description="HTH tetR-type" evidence="3">
    <location>
        <begin position="8"/>
        <end position="68"/>
    </location>
</feature>